<feature type="region of interest" description="Disordered" evidence="1">
    <location>
        <begin position="597"/>
        <end position="618"/>
    </location>
</feature>
<keyword evidence="4" id="KW-1185">Reference proteome</keyword>
<dbReference type="InterPro" id="IPR040256">
    <property type="entry name" value="At4g02000-like"/>
</dbReference>
<protein>
    <submittedName>
        <fullName evidence="3">Ribonuclease H-like domain-containing protein</fullName>
    </submittedName>
</protein>
<dbReference type="PANTHER" id="PTHR31286">
    <property type="entry name" value="GLYCINE-RICH CELL WALL STRUCTURAL PROTEIN 1.8-LIKE"/>
    <property type="match status" value="1"/>
</dbReference>
<sequence length="933" mass="104225">MEGKRDVTIVDKNDIILLIASIGSSPLLKTGTARPESKAGNSNTLYGYFIGKRLAFPVVENYVKNAWQKFGLERVMLTHGFFIFQFATKEGMDRVLEEGHWLIRLVPLFLNIWMPNTRLEKDMIISAPVWVKLYHVPIVAFSEVGLSLITSQLGKLIMLDAYTSSMCQKSWGRNTYARALVEVSALNPLMEYVVVAVPFLDGTGYSSTLQRLPFYCTPPATADAIISDPTPKDLAAGHVAKRTRSALAQSSDSTTRHSLFVGGSDDESDGDDDDACVEILLLVLLVQKLKRVVLEFWREKVFEFHALYTCTHALKACTFVLYGNLIRNRGFDINATSTEEKQDKRNKMKARGTLLMALLKKDQLKFHSYKEAKLLLEAIEKRYGGNKESKKVQRTLLKQQYENFTGSSSKIMDQTFDRLQKLISQLEIQCEVITQEDMNLKLLRSLPSEWKTHALIQRNKEEIETISLDDFTNSNSNSNTNEVNNTTYGVSAAHTQSNPTSRDNLSDAVICAFLASQPQLSSTCMKDLEQIGPNDLGEWITWEMAIGRENSRRTVTVETPTENALVAQDGIGGYDWSYQAEEEHPTNYALMAYTSLGSSSSSDSEENNKSKSDKGYHAVPPPYTGNFIPSKPDLMFMDEIVESENIDVITIVTPSNVKFYEMNDIKREFSVARTPQQNGVAKRRNRTLIEAARTMLANSKLSTTFWVEAVNTACYKNPIDRFMKPFGCHVTILNTRDHLGNGPDWLFDVDSLTISMNYVPVVAGNQTNGIAGTRDNIVVGQVKKKTERKQEYILVHFCITDPLISQGPKGGEEDVGMKPTEVNESGASDKGEEDEQDTRSEFKRLIQQEKQTNSTNSFNTVGTSVSAVGPSFTNDDPSSPVNAAEASNAFEDHLFERFSPFKNAFALPHVPNVFSIDDTGIFGNAYDDEDVGA</sequence>
<reference evidence="3" key="1">
    <citation type="journal article" date="2022" name="Int. J. Mol. Sci.">
        <title>Draft Genome of Tanacetum Coccineum: Genomic Comparison of Closely Related Tanacetum-Family Plants.</title>
        <authorList>
            <person name="Yamashiro T."/>
            <person name="Shiraishi A."/>
            <person name="Nakayama K."/>
            <person name="Satake H."/>
        </authorList>
    </citation>
    <scope>NUCLEOTIDE SEQUENCE</scope>
</reference>
<evidence type="ECO:0000313" key="4">
    <source>
        <dbReference type="Proteomes" id="UP001151760"/>
    </source>
</evidence>
<feature type="region of interest" description="Disordered" evidence="1">
    <location>
        <begin position="805"/>
        <end position="839"/>
    </location>
</feature>
<feature type="domain" description="DUF4283" evidence="2">
    <location>
        <begin position="41"/>
        <end position="120"/>
    </location>
</feature>
<gene>
    <name evidence="3" type="ORF">Tco_1124497</name>
</gene>
<dbReference type="InterPro" id="IPR036397">
    <property type="entry name" value="RNaseH_sf"/>
</dbReference>
<dbReference type="EMBL" id="BQNB010021597">
    <property type="protein sequence ID" value="GJU08067.1"/>
    <property type="molecule type" value="Genomic_DNA"/>
</dbReference>
<reference evidence="3" key="2">
    <citation type="submission" date="2022-01" db="EMBL/GenBank/DDBJ databases">
        <authorList>
            <person name="Yamashiro T."/>
            <person name="Shiraishi A."/>
            <person name="Satake H."/>
            <person name="Nakayama K."/>
        </authorList>
    </citation>
    <scope>NUCLEOTIDE SEQUENCE</scope>
</reference>
<evidence type="ECO:0000256" key="1">
    <source>
        <dbReference type="SAM" id="MobiDB-lite"/>
    </source>
</evidence>
<evidence type="ECO:0000259" key="2">
    <source>
        <dbReference type="Pfam" id="PF14111"/>
    </source>
</evidence>
<organism evidence="3 4">
    <name type="scientific">Tanacetum coccineum</name>
    <dbReference type="NCBI Taxonomy" id="301880"/>
    <lineage>
        <taxon>Eukaryota</taxon>
        <taxon>Viridiplantae</taxon>
        <taxon>Streptophyta</taxon>
        <taxon>Embryophyta</taxon>
        <taxon>Tracheophyta</taxon>
        <taxon>Spermatophyta</taxon>
        <taxon>Magnoliopsida</taxon>
        <taxon>eudicotyledons</taxon>
        <taxon>Gunneridae</taxon>
        <taxon>Pentapetalae</taxon>
        <taxon>asterids</taxon>
        <taxon>campanulids</taxon>
        <taxon>Asterales</taxon>
        <taxon>Asteraceae</taxon>
        <taxon>Asteroideae</taxon>
        <taxon>Anthemideae</taxon>
        <taxon>Anthemidinae</taxon>
        <taxon>Tanacetum</taxon>
    </lineage>
</organism>
<evidence type="ECO:0000313" key="3">
    <source>
        <dbReference type="EMBL" id="GJU08067.1"/>
    </source>
</evidence>
<dbReference type="Pfam" id="PF14223">
    <property type="entry name" value="Retrotran_gag_2"/>
    <property type="match status" value="1"/>
</dbReference>
<dbReference type="SUPFAM" id="SSF53098">
    <property type="entry name" value="Ribonuclease H-like"/>
    <property type="match status" value="1"/>
</dbReference>
<name>A0ABQ5J6A6_9ASTR</name>
<dbReference type="Proteomes" id="UP001151760">
    <property type="component" value="Unassembled WGS sequence"/>
</dbReference>
<comment type="caution">
    <text evidence="3">The sequence shown here is derived from an EMBL/GenBank/DDBJ whole genome shotgun (WGS) entry which is preliminary data.</text>
</comment>
<proteinExistence type="predicted"/>
<dbReference type="PANTHER" id="PTHR31286:SF99">
    <property type="entry name" value="DUF4283 DOMAIN-CONTAINING PROTEIN"/>
    <property type="match status" value="1"/>
</dbReference>
<accession>A0ABQ5J6A6</accession>
<dbReference type="InterPro" id="IPR012337">
    <property type="entry name" value="RNaseH-like_sf"/>
</dbReference>
<dbReference type="Gene3D" id="3.30.420.10">
    <property type="entry name" value="Ribonuclease H-like superfamily/Ribonuclease H"/>
    <property type="match status" value="1"/>
</dbReference>
<dbReference type="Pfam" id="PF14111">
    <property type="entry name" value="DUF4283"/>
    <property type="match status" value="1"/>
</dbReference>
<feature type="compositionally biased region" description="Basic and acidic residues" evidence="1">
    <location>
        <begin position="606"/>
        <end position="616"/>
    </location>
</feature>
<dbReference type="InterPro" id="IPR025558">
    <property type="entry name" value="DUF4283"/>
</dbReference>